<protein>
    <submittedName>
        <fullName evidence="4">Uncharacterized protein</fullName>
    </submittedName>
</protein>
<keyword evidence="2" id="KW-1133">Transmembrane helix</keyword>
<dbReference type="Proteomes" id="UP000094527">
    <property type="component" value="Unassembled WGS sequence"/>
</dbReference>
<feature type="transmembrane region" description="Helical" evidence="2">
    <location>
        <begin position="88"/>
        <end position="107"/>
    </location>
</feature>
<feature type="chain" id="PRO_5008903510" evidence="3">
    <location>
        <begin position="20"/>
        <end position="185"/>
    </location>
</feature>
<feature type="signal peptide" evidence="3">
    <location>
        <begin position="1"/>
        <end position="19"/>
    </location>
</feature>
<comment type="caution">
    <text evidence="4">The sequence shown here is derived from an EMBL/GenBank/DDBJ whole genome shotgun (WGS) entry which is preliminary data.</text>
</comment>
<evidence type="ECO:0000256" key="2">
    <source>
        <dbReference type="SAM" id="Phobius"/>
    </source>
</evidence>
<keyword evidence="3" id="KW-0732">Signal</keyword>
<feature type="compositionally biased region" description="Low complexity" evidence="1">
    <location>
        <begin position="59"/>
        <end position="75"/>
    </location>
</feature>
<keyword evidence="5" id="KW-1185">Reference proteome</keyword>
<organism evidence="4 5">
    <name type="scientific">Orchesella cincta</name>
    <name type="common">Springtail</name>
    <name type="synonym">Podura cincta</name>
    <dbReference type="NCBI Taxonomy" id="48709"/>
    <lineage>
        <taxon>Eukaryota</taxon>
        <taxon>Metazoa</taxon>
        <taxon>Ecdysozoa</taxon>
        <taxon>Arthropoda</taxon>
        <taxon>Hexapoda</taxon>
        <taxon>Collembola</taxon>
        <taxon>Entomobryomorpha</taxon>
        <taxon>Entomobryoidea</taxon>
        <taxon>Orchesellidae</taxon>
        <taxon>Orchesellinae</taxon>
        <taxon>Orchesella</taxon>
    </lineage>
</organism>
<feature type="region of interest" description="Disordered" evidence="1">
    <location>
        <begin position="50"/>
        <end position="77"/>
    </location>
</feature>
<gene>
    <name evidence="4" type="ORF">Ocin01_18252</name>
</gene>
<dbReference type="AlphaFoldDB" id="A0A1D2M625"/>
<evidence type="ECO:0000313" key="5">
    <source>
        <dbReference type="Proteomes" id="UP000094527"/>
    </source>
</evidence>
<evidence type="ECO:0000256" key="3">
    <source>
        <dbReference type="SAM" id="SignalP"/>
    </source>
</evidence>
<keyword evidence="2" id="KW-0812">Transmembrane</keyword>
<evidence type="ECO:0000256" key="1">
    <source>
        <dbReference type="SAM" id="MobiDB-lite"/>
    </source>
</evidence>
<feature type="transmembrane region" description="Helical" evidence="2">
    <location>
        <begin position="119"/>
        <end position="138"/>
    </location>
</feature>
<keyword evidence="2" id="KW-0472">Membrane</keyword>
<evidence type="ECO:0000313" key="4">
    <source>
        <dbReference type="EMBL" id="ODM88429.1"/>
    </source>
</evidence>
<reference evidence="4 5" key="1">
    <citation type="journal article" date="2016" name="Genome Biol. Evol.">
        <title>Gene Family Evolution Reflects Adaptation to Soil Environmental Stressors in the Genome of the Collembolan Orchesella cincta.</title>
        <authorList>
            <person name="Faddeeva-Vakhrusheva A."/>
            <person name="Derks M.F."/>
            <person name="Anvar S.Y."/>
            <person name="Agamennone V."/>
            <person name="Suring W."/>
            <person name="Smit S."/>
            <person name="van Straalen N.M."/>
            <person name="Roelofs D."/>
        </authorList>
    </citation>
    <scope>NUCLEOTIDE SEQUENCE [LARGE SCALE GENOMIC DNA]</scope>
    <source>
        <tissue evidence="4">Mixed pool</tissue>
    </source>
</reference>
<name>A0A1D2M625_ORCCI</name>
<accession>A0A1D2M625</accession>
<proteinExistence type="predicted"/>
<sequence length="185" mass="20315">MKHLGILLLVLVSQDFCIAVTIPNEVKRVDRFQKSSYNGVSRKAVFPFRRQDDDDDDSSSSSSSSSNSDGSTKSSGDSKFKDLRVPMLNFYSSVPNTLGFVGMGLLWIREFSNVMGTPIPIYVLTLPLLLLGVGFIFIPDLTQVGLPLFYPGGGDLDKLPTLQDLADLANFDFVKQAGQLLPPDY</sequence>
<dbReference type="EMBL" id="LJIJ01003608">
    <property type="protein sequence ID" value="ODM88429.1"/>
    <property type="molecule type" value="Genomic_DNA"/>
</dbReference>